<evidence type="ECO:0000313" key="3">
    <source>
        <dbReference type="Proteomes" id="UP001487740"/>
    </source>
</evidence>
<keyword evidence="3" id="KW-1185">Reference proteome</keyword>
<organism evidence="2 3">
    <name type="scientific">Scylla paramamosain</name>
    <name type="common">Mud crab</name>
    <dbReference type="NCBI Taxonomy" id="85552"/>
    <lineage>
        <taxon>Eukaryota</taxon>
        <taxon>Metazoa</taxon>
        <taxon>Ecdysozoa</taxon>
        <taxon>Arthropoda</taxon>
        <taxon>Crustacea</taxon>
        <taxon>Multicrustacea</taxon>
        <taxon>Malacostraca</taxon>
        <taxon>Eumalacostraca</taxon>
        <taxon>Eucarida</taxon>
        <taxon>Decapoda</taxon>
        <taxon>Pleocyemata</taxon>
        <taxon>Brachyura</taxon>
        <taxon>Eubrachyura</taxon>
        <taxon>Portunoidea</taxon>
        <taxon>Portunidae</taxon>
        <taxon>Portuninae</taxon>
        <taxon>Scylla</taxon>
    </lineage>
</organism>
<dbReference type="EMBL" id="JARAKH010000019">
    <property type="protein sequence ID" value="KAK8394409.1"/>
    <property type="molecule type" value="Genomic_DNA"/>
</dbReference>
<dbReference type="EMBL" id="JARAKH010000019">
    <property type="protein sequence ID" value="KAK8394410.1"/>
    <property type="molecule type" value="Genomic_DNA"/>
</dbReference>
<protein>
    <submittedName>
        <fullName evidence="2">Uncharacterized protein</fullName>
    </submittedName>
</protein>
<name>A0AAW0U6H8_SCYPA</name>
<sequence length="287" mass="31306">MADRSEAQDSSNIEIIECREPHLEASQDLELLAQEIAEAAVEDERKSRTPSPSPPQTLPSSECETATREDSSEEEQEEEEEEEDDDDDEEGLDKCEDDLSQLEEETTDNARPSSPVDEASWVLVDAADDEARKSEFPEQKFSVYRKFLARGDLRQKLADLGFLSDPTAEASGDDGQTEQSLQNLVMSCSESMVICDLPQEGEGEDSTGQVFIKDALDGPGMPSWRGSIAGATVEVEVERRGGLMVAAVTVWHRDLLSALNSLRSLVSSAGLVSYADVDVTSLLARAA</sequence>
<feature type="compositionally biased region" description="Acidic residues" evidence="1">
    <location>
        <begin position="71"/>
        <end position="107"/>
    </location>
</feature>
<evidence type="ECO:0000256" key="1">
    <source>
        <dbReference type="SAM" id="MobiDB-lite"/>
    </source>
</evidence>
<proteinExistence type="predicted"/>
<comment type="caution">
    <text evidence="2">The sequence shown here is derived from an EMBL/GenBank/DDBJ whole genome shotgun (WGS) entry which is preliminary data.</text>
</comment>
<dbReference type="Proteomes" id="UP001487740">
    <property type="component" value="Unassembled WGS sequence"/>
</dbReference>
<feature type="region of interest" description="Disordered" evidence="1">
    <location>
        <begin position="34"/>
        <end position="117"/>
    </location>
</feature>
<gene>
    <name evidence="2" type="ORF">O3P69_006534</name>
</gene>
<evidence type="ECO:0000313" key="2">
    <source>
        <dbReference type="EMBL" id="KAK8394410.1"/>
    </source>
</evidence>
<dbReference type="AlphaFoldDB" id="A0AAW0U6H8"/>
<accession>A0AAW0U6H8</accession>
<reference evidence="2 3" key="1">
    <citation type="submission" date="2023-03" db="EMBL/GenBank/DDBJ databases">
        <title>High-quality genome of Scylla paramamosain provides insights in environmental adaptation.</title>
        <authorList>
            <person name="Zhang L."/>
        </authorList>
    </citation>
    <scope>NUCLEOTIDE SEQUENCE [LARGE SCALE GENOMIC DNA]</scope>
    <source>
        <strain evidence="2">LZ_2023a</strain>
        <tissue evidence="2">Muscle</tissue>
    </source>
</reference>